<dbReference type="GO" id="GO:0008236">
    <property type="term" value="F:serine-type peptidase activity"/>
    <property type="evidence" value="ECO:0007669"/>
    <property type="project" value="InterPro"/>
</dbReference>
<dbReference type="GO" id="GO:0006508">
    <property type="term" value="P:proteolysis"/>
    <property type="evidence" value="ECO:0007669"/>
    <property type="project" value="InterPro"/>
</dbReference>
<dbReference type="InterPro" id="IPR005151">
    <property type="entry name" value="Tail-specific_protease"/>
</dbReference>
<evidence type="ECO:0000313" key="4">
    <source>
        <dbReference type="Proteomes" id="UP000297258"/>
    </source>
</evidence>
<comment type="caution">
    <text evidence="3">The sequence shown here is derived from an EMBL/GenBank/DDBJ whole genome shotgun (WGS) entry which is preliminary data.</text>
</comment>
<accession>A0A4Y9SR05</accession>
<reference evidence="3 4" key="1">
    <citation type="submission" date="2019-03" db="EMBL/GenBank/DDBJ databases">
        <title>Draft genome of Massilia hortus sp. nov., a novel bacterial species of the Oxalobacteraceae family.</title>
        <authorList>
            <person name="Peta V."/>
            <person name="Raths R."/>
            <person name="Bucking H."/>
        </authorList>
    </citation>
    <scope>NUCLEOTIDE SEQUENCE [LARGE SCALE GENOMIC DNA]</scope>
    <source>
        <strain evidence="3 4">ONC3</strain>
    </source>
</reference>
<keyword evidence="4" id="KW-1185">Reference proteome</keyword>
<evidence type="ECO:0000313" key="3">
    <source>
        <dbReference type="EMBL" id="TFW29100.1"/>
    </source>
</evidence>
<dbReference type="PANTHER" id="PTHR32060">
    <property type="entry name" value="TAIL-SPECIFIC PROTEASE"/>
    <property type="match status" value="1"/>
</dbReference>
<dbReference type="Proteomes" id="UP000297258">
    <property type="component" value="Unassembled WGS sequence"/>
</dbReference>
<feature type="signal peptide" evidence="1">
    <location>
        <begin position="1"/>
        <end position="23"/>
    </location>
</feature>
<feature type="chain" id="PRO_5021448444" description="Tail specific protease domain-containing protein" evidence="1">
    <location>
        <begin position="24"/>
        <end position="372"/>
    </location>
</feature>
<organism evidence="3 4">
    <name type="scientific">Massilia horti</name>
    <dbReference type="NCBI Taxonomy" id="2562153"/>
    <lineage>
        <taxon>Bacteria</taxon>
        <taxon>Pseudomonadati</taxon>
        <taxon>Pseudomonadota</taxon>
        <taxon>Betaproteobacteria</taxon>
        <taxon>Burkholderiales</taxon>
        <taxon>Oxalobacteraceae</taxon>
        <taxon>Telluria group</taxon>
        <taxon>Massilia</taxon>
    </lineage>
</organism>
<dbReference type="AlphaFoldDB" id="A0A4Y9SR05"/>
<name>A0A4Y9SR05_9BURK</name>
<protein>
    <recommendedName>
        <fullName evidence="2">Tail specific protease domain-containing protein</fullName>
    </recommendedName>
</protein>
<proteinExistence type="predicted"/>
<gene>
    <name evidence="3" type="ORF">E4O92_19540</name>
</gene>
<sequence>MVKAMYKFLFPLLLSLPFGSVYAADAASECVTDLDAIAKYLPANDTGAAAELDHHGKAIEEAFRKAQGEAAKAADLAACETVLKGYLRAWRPGHLTVSTEGNSPFGAGPAAQDKAQADARAPVFKVLDKDTILFAFGTFDPRYKGAVEALISGHRAELETHKNWIIDVRKNNGGSDSTYTPLLPWLLDGEYVLHRIEWLATPDNAIGHTAVCELLGDTESCPKHMEPVVRAVQGGKPGTYVMSSDERITYIRQEKLETHQPARVAVLVDNECGSSCEQFLLAVRGSFKVKLVGRPTYGSLDYSNMRPHKLPSGKRTLMYATSRSLRLPLMPIDQIGVQPDVLLLPKPVDDAAHDAEVRQVQRWLAGGTLRPQ</sequence>
<evidence type="ECO:0000256" key="1">
    <source>
        <dbReference type="SAM" id="SignalP"/>
    </source>
</evidence>
<dbReference type="InterPro" id="IPR029045">
    <property type="entry name" value="ClpP/crotonase-like_dom_sf"/>
</dbReference>
<evidence type="ECO:0000259" key="2">
    <source>
        <dbReference type="Pfam" id="PF03572"/>
    </source>
</evidence>
<dbReference type="SUPFAM" id="SSF52096">
    <property type="entry name" value="ClpP/crotonase"/>
    <property type="match status" value="1"/>
</dbReference>
<keyword evidence="1" id="KW-0732">Signal</keyword>
<dbReference type="EMBL" id="SPUM01000130">
    <property type="protein sequence ID" value="TFW29100.1"/>
    <property type="molecule type" value="Genomic_DNA"/>
</dbReference>
<dbReference type="Gene3D" id="3.90.226.10">
    <property type="entry name" value="2-enoyl-CoA Hydratase, Chain A, domain 1"/>
    <property type="match status" value="1"/>
</dbReference>
<dbReference type="Pfam" id="PF03572">
    <property type="entry name" value="Peptidase_S41"/>
    <property type="match status" value="1"/>
</dbReference>
<dbReference type="PANTHER" id="PTHR32060:SF22">
    <property type="entry name" value="CARBOXYL-TERMINAL-PROCESSING PEPTIDASE 3, CHLOROPLASTIC"/>
    <property type="match status" value="1"/>
</dbReference>
<feature type="domain" description="Tail specific protease" evidence="2">
    <location>
        <begin position="158"/>
        <end position="341"/>
    </location>
</feature>
<dbReference type="GO" id="GO:0004175">
    <property type="term" value="F:endopeptidase activity"/>
    <property type="evidence" value="ECO:0007669"/>
    <property type="project" value="TreeGrafter"/>
</dbReference>
<dbReference type="OrthoDB" id="7266775at2"/>